<sequence>MAMIPSIVAVPSHLAEEAIAVYRSGHRFHDEARPYYDRVFALRKQDQKVGHYIFDGTTFEAKKRYINQMAGPLLQAPTLAALAETPPFL</sequence>
<accession>A0AAN6K216</accession>
<dbReference type="Proteomes" id="UP001168146">
    <property type="component" value="Unassembled WGS sequence"/>
</dbReference>
<reference evidence="2" key="2">
    <citation type="submission" date="2023-06" db="EMBL/GenBank/DDBJ databases">
        <title>Black Yeasts Isolated from many extreme environments.</title>
        <authorList>
            <person name="Coleine C."/>
            <person name="Stajich J.E."/>
            <person name="Selbmann L."/>
        </authorList>
    </citation>
    <scope>NUCLEOTIDE SEQUENCE</scope>
    <source>
        <strain evidence="2">CCFEE 5200</strain>
    </source>
</reference>
<proteinExistence type="predicted"/>
<evidence type="ECO:0000313" key="1">
    <source>
        <dbReference type="EMBL" id="KAK0301524.1"/>
    </source>
</evidence>
<name>A0AAN6K216_9PEZI</name>
<reference evidence="1" key="1">
    <citation type="submission" date="2021-12" db="EMBL/GenBank/DDBJ databases">
        <title>Black yeast isolated from Biological Soil Crust.</title>
        <authorList>
            <person name="Kurbessoian T."/>
        </authorList>
    </citation>
    <scope>NUCLEOTIDE SEQUENCE</scope>
    <source>
        <strain evidence="1">CCFEE 5208</strain>
    </source>
</reference>
<evidence type="ECO:0000313" key="3">
    <source>
        <dbReference type="Proteomes" id="UP001175353"/>
    </source>
</evidence>
<dbReference type="Proteomes" id="UP001175353">
    <property type="component" value="Unassembled WGS sequence"/>
</dbReference>
<gene>
    <name evidence="1" type="ORF">LTR82_018278</name>
    <name evidence="2" type="ORF">LTR91_026465</name>
</gene>
<organism evidence="2 3">
    <name type="scientific">Friedmanniomyces endolithicus</name>
    <dbReference type="NCBI Taxonomy" id="329885"/>
    <lineage>
        <taxon>Eukaryota</taxon>
        <taxon>Fungi</taxon>
        <taxon>Dikarya</taxon>
        <taxon>Ascomycota</taxon>
        <taxon>Pezizomycotina</taxon>
        <taxon>Dothideomycetes</taxon>
        <taxon>Dothideomycetidae</taxon>
        <taxon>Mycosphaerellales</taxon>
        <taxon>Teratosphaeriaceae</taxon>
        <taxon>Friedmanniomyces</taxon>
    </lineage>
</organism>
<dbReference type="EMBL" id="JASUXU010000418">
    <property type="protein sequence ID" value="KAK0301524.1"/>
    <property type="molecule type" value="Genomic_DNA"/>
</dbReference>
<dbReference type="EMBL" id="JAUJLE010001165">
    <property type="protein sequence ID" value="KAK0949435.1"/>
    <property type="molecule type" value="Genomic_DNA"/>
</dbReference>
<keyword evidence="3" id="KW-1185">Reference proteome</keyword>
<dbReference type="SUPFAM" id="SSF56425">
    <property type="entry name" value="Succinate dehydrogenase/fumarate reductase flavoprotein, catalytic domain"/>
    <property type="match status" value="1"/>
</dbReference>
<dbReference type="Gene3D" id="3.90.700.10">
    <property type="entry name" value="Succinate dehydrogenase/fumarate reductase flavoprotein, catalytic domain"/>
    <property type="match status" value="1"/>
</dbReference>
<comment type="caution">
    <text evidence="2">The sequence shown here is derived from an EMBL/GenBank/DDBJ whole genome shotgun (WGS) entry which is preliminary data.</text>
</comment>
<dbReference type="InterPro" id="IPR027477">
    <property type="entry name" value="Succ_DH/fumarate_Rdtase_cat_sf"/>
</dbReference>
<dbReference type="AlphaFoldDB" id="A0AAN6K216"/>
<evidence type="ECO:0000313" key="2">
    <source>
        <dbReference type="EMBL" id="KAK0949435.1"/>
    </source>
</evidence>
<protein>
    <submittedName>
        <fullName evidence="2">Uncharacterized protein</fullName>
    </submittedName>
</protein>